<keyword evidence="2" id="KW-0521">NADP</keyword>
<dbReference type="PRINTS" id="PR00081">
    <property type="entry name" value="GDHRDH"/>
</dbReference>
<evidence type="ECO:0000313" key="4">
    <source>
        <dbReference type="EMBL" id="KZP15352.1"/>
    </source>
</evidence>
<dbReference type="CDD" id="cd05325">
    <property type="entry name" value="carb_red_sniffer_like_SDR_c"/>
    <property type="match status" value="1"/>
</dbReference>
<dbReference type="Gene3D" id="3.40.50.720">
    <property type="entry name" value="NAD(P)-binding Rossmann-like Domain"/>
    <property type="match status" value="1"/>
</dbReference>
<evidence type="ECO:0000256" key="3">
    <source>
        <dbReference type="ARBA" id="ARBA00023002"/>
    </source>
</evidence>
<keyword evidence="5" id="KW-1185">Reference proteome</keyword>
<dbReference type="InterPro" id="IPR051468">
    <property type="entry name" value="Fungal_SecMetab_SDRs"/>
</dbReference>
<dbReference type="GO" id="GO:0016491">
    <property type="term" value="F:oxidoreductase activity"/>
    <property type="evidence" value="ECO:0007669"/>
    <property type="project" value="UniProtKB-KW"/>
</dbReference>
<evidence type="ECO:0000256" key="1">
    <source>
        <dbReference type="ARBA" id="ARBA00006484"/>
    </source>
</evidence>
<protein>
    <submittedName>
        <fullName evidence="4">Aflatoxin biosynthesis ketoreductase nor-1</fullName>
    </submittedName>
</protein>
<dbReference type="InterPro" id="IPR036291">
    <property type="entry name" value="NAD(P)-bd_dom_sf"/>
</dbReference>
<organism evidence="4 5">
    <name type="scientific">Athelia psychrophila</name>
    <dbReference type="NCBI Taxonomy" id="1759441"/>
    <lineage>
        <taxon>Eukaryota</taxon>
        <taxon>Fungi</taxon>
        <taxon>Dikarya</taxon>
        <taxon>Basidiomycota</taxon>
        <taxon>Agaricomycotina</taxon>
        <taxon>Agaricomycetes</taxon>
        <taxon>Agaricomycetidae</taxon>
        <taxon>Atheliales</taxon>
        <taxon>Atheliaceae</taxon>
        <taxon>Athelia</taxon>
    </lineage>
</organism>
<evidence type="ECO:0000256" key="2">
    <source>
        <dbReference type="ARBA" id="ARBA00022857"/>
    </source>
</evidence>
<evidence type="ECO:0000313" key="5">
    <source>
        <dbReference type="Proteomes" id="UP000076532"/>
    </source>
</evidence>
<dbReference type="AlphaFoldDB" id="A0A166E3H2"/>
<name>A0A166E3H2_9AGAM</name>
<dbReference type="InterPro" id="IPR002347">
    <property type="entry name" value="SDR_fam"/>
</dbReference>
<accession>A0A166E3H2</accession>
<sequence length="251" mass="26015">MSSNTTYLITGANRGLGLGLTAIFLARPNNTVIAAVRNPSSADSVASLKSLPVGASSKLILVKIDSLSEIDAADAADAVKLLQAEHGITALDVVIANSGIGNYLGPAVTTPLHEMRAHFEVNTLGPLILFQATAALLEAAQDGKFFVMSTAAGSIGDMMPFPGTAYSSSKAAVNFITRKIHFEHEKITSVALTPGWVQTDMGDASASTLGTPRSTLTVKESVAGLVKIIDSATRAETSGTFVSYDGSICAW</sequence>
<dbReference type="SUPFAM" id="SSF51735">
    <property type="entry name" value="NAD(P)-binding Rossmann-fold domains"/>
    <property type="match status" value="1"/>
</dbReference>
<dbReference type="Proteomes" id="UP000076532">
    <property type="component" value="Unassembled WGS sequence"/>
</dbReference>
<reference evidence="4 5" key="1">
    <citation type="journal article" date="2016" name="Mol. Biol. Evol.">
        <title>Comparative Genomics of Early-Diverging Mushroom-Forming Fungi Provides Insights into the Origins of Lignocellulose Decay Capabilities.</title>
        <authorList>
            <person name="Nagy L.G."/>
            <person name="Riley R."/>
            <person name="Tritt A."/>
            <person name="Adam C."/>
            <person name="Daum C."/>
            <person name="Floudas D."/>
            <person name="Sun H."/>
            <person name="Yadav J.S."/>
            <person name="Pangilinan J."/>
            <person name="Larsson K.H."/>
            <person name="Matsuura K."/>
            <person name="Barry K."/>
            <person name="Labutti K."/>
            <person name="Kuo R."/>
            <person name="Ohm R.A."/>
            <person name="Bhattacharya S.S."/>
            <person name="Shirouzu T."/>
            <person name="Yoshinaga Y."/>
            <person name="Martin F.M."/>
            <person name="Grigoriev I.V."/>
            <person name="Hibbett D.S."/>
        </authorList>
    </citation>
    <scope>NUCLEOTIDE SEQUENCE [LARGE SCALE GENOMIC DNA]</scope>
    <source>
        <strain evidence="4 5">CBS 109695</strain>
    </source>
</reference>
<dbReference type="PANTHER" id="PTHR43544:SF7">
    <property type="entry name" value="NADB-LER2"/>
    <property type="match status" value="1"/>
</dbReference>
<dbReference type="PANTHER" id="PTHR43544">
    <property type="entry name" value="SHORT-CHAIN DEHYDROGENASE/REDUCTASE"/>
    <property type="match status" value="1"/>
</dbReference>
<dbReference type="EMBL" id="KV417605">
    <property type="protein sequence ID" value="KZP15352.1"/>
    <property type="molecule type" value="Genomic_DNA"/>
</dbReference>
<gene>
    <name evidence="4" type="ORF">FIBSPDRAFT_1048147</name>
</gene>
<keyword evidence="3" id="KW-0560">Oxidoreductase</keyword>
<dbReference type="Pfam" id="PF00106">
    <property type="entry name" value="adh_short"/>
    <property type="match status" value="1"/>
</dbReference>
<dbReference type="GO" id="GO:0005737">
    <property type="term" value="C:cytoplasm"/>
    <property type="evidence" value="ECO:0007669"/>
    <property type="project" value="TreeGrafter"/>
</dbReference>
<proteinExistence type="inferred from homology"/>
<comment type="similarity">
    <text evidence="1">Belongs to the short-chain dehydrogenases/reductases (SDR) family.</text>
</comment>
<dbReference type="OrthoDB" id="9876299at2759"/>